<name>T1IM72_STRMM</name>
<evidence type="ECO:0000313" key="3">
    <source>
        <dbReference type="Proteomes" id="UP000014500"/>
    </source>
</evidence>
<dbReference type="AlphaFoldDB" id="T1IM72"/>
<dbReference type="PhylomeDB" id="T1IM72"/>
<reference evidence="3" key="1">
    <citation type="submission" date="2011-05" db="EMBL/GenBank/DDBJ databases">
        <authorList>
            <person name="Richards S.R."/>
            <person name="Qu J."/>
            <person name="Jiang H."/>
            <person name="Jhangiani S.N."/>
            <person name="Agravi P."/>
            <person name="Goodspeed R."/>
            <person name="Gross S."/>
            <person name="Mandapat C."/>
            <person name="Jackson L."/>
            <person name="Mathew T."/>
            <person name="Pu L."/>
            <person name="Thornton R."/>
            <person name="Saada N."/>
            <person name="Wilczek-Boney K.B."/>
            <person name="Lee S."/>
            <person name="Kovar C."/>
            <person name="Wu Y."/>
            <person name="Scherer S.E."/>
            <person name="Worley K.C."/>
            <person name="Muzny D.M."/>
            <person name="Gibbs R."/>
        </authorList>
    </citation>
    <scope>NUCLEOTIDE SEQUENCE</scope>
    <source>
        <strain evidence="3">Brora</strain>
    </source>
</reference>
<dbReference type="eggNOG" id="KOG1550">
    <property type="taxonomic scope" value="Eukaryota"/>
</dbReference>
<dbReference type="SUPFAM" id="SSF81901">
    <property type="entry name" value="HCP-like"/>
    <property type="match status" value="1"/>
</dbReference>
<protein>
    <submittedName>
        <fullName evidence="2">Uncharacterized protein</fullName>
    </submittedName>
</protein>
<dbReference type="InterPro" id="IPR006597">
    <property type="entry name" value="Sel1-like"/>
</dbReference>
<dbReference type="PANTHER" id="PTHR11102">
    <property type="entry name" value="SEL-1-LIKE PROTEIN"/>
    <property type="match status" value="1"/>
</dbReference>
<dbReference type="Pfam" id="PF08238">
    <property type="entry name" value="Sel1"/>
    <property type="match status" value="4"/>
</dbReference>
<dbReference type="Proteomes" id="UP000014500">
    <property type="component" value="Unassembled WGS sequence"/>
</dbReference>
<dbReference type="PANTHER" id="PTHR11102:SF160">
    <property type="entry name" value="ERAD-ASSOCIATED E3 UBIQUITIN-PROTEIN LIGASE COMPONENT HRD3"/>
    <property type="match status" value="1"/>
</dbReference>
<dbReference type="SMART" id="SM00671">
    <property type="entry name" value="SEL1"/>
    <property type="match status" value="4"/>
</dbReference>
<evidence type="ECO:0000256" key="1">
    <source>
        <dbReference type="ARBA" id="ARBA00038101"/>
    </source>
</evidence>
<comment type="similarity">
    <text evidence="1">Belongs to the sel-1 family.</text>
</comment>
<dbReference type="EMBL" id="JH430985">
    <property type="status" value="NOT_ANNOTATED_CDS"/>
    <property type="molecule type" value="Genomic_DNA"/>
</dbReference>
<proteinExistence type="inferred from homology"/>
<dbReference type="InterPro" id="IPR011990">
    <property type="entry name" value="TPR-like_helical_dom_sf"/>
</dbReference>
<dbReference type="HOGENOM" id="CLU_359941_0_0_1"/>
<dbReference type="STRING" id="126957.T1IM72"/>
<accession>T1IM72</accession>
<dbReference type="Gene3D" id="1.25.40.10">
    <property type="entry name" value="Tetratricopeptide repeat domain"/>
    <property type="match status" value="2"/>
</dbReference>
<organism evidence="2 3">
    <name type="scientific">Strigamia maritima</name>
    <name type="common">European centipede</name>
    <name type="synonym">Geophilus maritimus</name>
    <dbReference type="NCBI Taxonomy" id="126957"/>
    <lineage>
        <taxon>Eukaryota</taxon>
        <taxon>Metazoa</taxon>
        <taxon>Ecdysozoa</taxon>
        <taxon>Arthropoda</taxon>
        <taxon>Myriapoda</taxon>
        <taxon>Chilopoda</taxon>
        <taxon>Pleurostigmophora</taxon>
        <taxon>Geophilomorpha</taxon>
        <taxon>Linotaeniidae</taxon>
        <taxon>Strigamia</taxon>
    </lineage>
</organism>
<keyword evidence="3" id="KW-1185">Reference proteome</keyword>
<dbReference type="InterPro" id="IPR050767">
    <property type="entry name" value="Sel1_AlgK"/>
</dbReference>
<reference evidence="2" key="2">
    <citation type="submission" date="2015-02" db="UniProtKB">
        <authorList>
            <consortium name="EnsemblMetazoa"/>
        </authorList>
    </citation>
    <scope>IDENTIFICATION</scope>
</reference>
<dbReference type="OMA" id="RENENDC"/>
<dbReference type="EnsemblMetazoa" id="SMAR002067-RA">
    <property type="protein sequence ID" value="SMAR002067-PA"/>
    <property type="gene ID" value="SMAR002067"/>
</dbReference>
<sequence length="877" mass="98909">MNTHEVVRCAVIFNTSLEPKSELRFFMASSNRRNFILLHCHLLPRAAMVLRELLRLSWANGKSRQWRDTVEEGEIFTTKRGKQVLEGTSERQKKLLVSGDVKMWNLKLLCHVLRKMDFGKGNLTKDDKKNLLVLDQARREISRCPNQIFSNSDFNCLWKAIDEVLVHFGHSAIELFNMKMSKCILQQFDPKVTNPHIKNIESKILKNGQFQEAIDKCNELLISPGLTDGDIAALHVNRSAAYLLGAQSKKTSETDWKKLAKEDAKAAVNRFATSVSAYNQLGQVYCASGLRTKATKYFTIAEALKQTNEEMKSFNSEEESELAGRLDNLCLYDVVRPKPNQNMKETDDEIAMLNAQAYATLATRGKAIGLCNLAGMYYEGRGGLEKNPKTAVKLLKEAVSRPAFKNGKRNPGVAEAEHALACNYELGLGGLMINKQKAAALYAKAVEHGHIASANNLACLYFIGGKSIERNCGKAVEYWQIAASHGDNSAMQSLANYYLVDVKDPEQAIEWQRKAITSGNASAKSLNAQFISDVNTLKKKLQDLDLKVHQWEKENKISTQSSLKARRERYLKEAVDAPIEFQKKSTKIKVPSTPEIIPTFFVDSTYRYNLDVLKTYVLKGSLTAGLLKRAVVHFDAALNILDKHMSKCPPSFINELADCIRIDYSVATWSPSEHTLGCRVVANALKKSDNKLSELDKNARICHAYFYADAFPDMKVFLRQCVEKYPEEITFPILLAFTLAYLTEYEQGIKVADEALKMFPEHGELLFARAINVRLLPSNLSAIVEGYQRFINAVPEDHRKVPEAYYTIACECLVAKNRDVTDVVNYYFKGLTKEKVQLPCFLPYSDCPAKAKLEKLMETEPFKTILNQFARALNELK</sequence>
<evidence type="ECO:0000313" key="2">
    <source>
        <dbReference type="EnsemblMetazoa" id="SMAR002067-PA"/>
    </source>
</evidence>
<dbReference type="SUPFAM" id="SSF48452">
    <property type="entry name" value="TPR-like"/>
    <property type="match status" value="1"/>
</dbReference>